<feature type="domain" description="Starch synthase catalytic" evidence="10">
    <location>
        <begin position="10"/>
        <end position="245"/>
    </location>
</feature>
<organism evidence="11 12">
    <name type="scientific">Igneacidithiobacillus copahuensis</name>
    <dbReference type="NCBI Taxonomy" id="2724909"/>
    <lineage>
        <taxon>Bacteria</taxon>
        <taxon>Pseudomonadati</taxon>
        <taxon>Pseudomonadota</taxon>
        <taxon>Acidithiobacillia</taxon>
        <taxon>Acidithiobacillales</taxon>
        <taxon>Acidithiobacillaceae</taxon>
        <taxon>Igneacidithiobacillus</taxon>
    </lineage>
</organism>
<dbReference type="EC" id="2.4.1.21" evidence="8"/>
<name>A0AAE3CIT8_9PROT</name>
<comment type="pathway">
    <text evidence="3 8">Glycan biosynthesis; glycogen biosynthesis.</text>
</comment>
<comment type="caution">
    <text evidence="11">The sequence shown here is derived from an EMBL/GenBank/DDBJ whole genome shotgun (WGS) entry which is preliminary data.</text>
</comment>
<dbReference type="NCBIfam" id="NF001899">
    <property type="entry name" value="PRK00654.1-2"/>
    <property type="match status" value="1"/>
</dbReference>
<evidence type="ECO:0000256" key="6">
    <source>
        <dbReference type="ARBA" id="ARBA00022679"/>
    </source>
</evidence>
<protein>
    <recommendedName>
        <fullName evidence="8">Glycogen synthase</fullName>
        <ecNumber evidence="8">2.4.1.21</ecNumber>
    </recommendedName>
    <alternativeName>
        <fullName evidence="8">Starch [bacterial glycogen] synthase</fullName>
    </alternativeName>
</protein>
<evidence type="ECO:0000313" key="11">
    <source>
        <dbReference type="EMBL" id="MBU2786680.1"/>
    </source>
</evidence>
<evidence type="ECO:0000259" key="10">
    <source>
        <dbReference type="Pfam" id="PF08323"/>
    </source>
</evidence>
<keyword evidence="12" id="KW-1185">Reference proteome</keyword>
<dbReference type="EMBL" id="JAAXYO010000012">
    <property type="protein sequence ID" value="MBU2786680.1"/>
    <property type="molecule type" value="Genomic_DNA"/>
</dbReference>
<dbReference type="PANTHER" id="PTHR45825">
    <property type="entry name" value="GRANULE-BOUND STARCH SYNTHASE 1, CHLOROPLASTIC/AMYLOPLASTIC"/>
    <property type="match status" value="1"/>
</dbReference>
<dbReference type="Proteomes" id="UP001197378">
    <property type="component" value="Unassembled WGS sequence"/>
</dbReference>
<dbReference type="SUPFAM" id="SSF53756">
    <property type="entry name" value="UDP-Glycosyltransferase/glycogen phosphorylase"/>
    <property type="match status" value="1"/>
</dbReference>
<evidence type="ECO:0000256" key="3">
    <source>
        <dbReference type="ARBA" id="ARBA00004964"/>
    </source>
</evidence>
<dbReference type="PANTHER" id="PTHR45825:SF11">
    <property type="entry name" value="ALPHA AMYLASE DOMAIN-CONTAINING PROTEIN"/>
    <property type="match status" value="1"/>
</dbReference>
<comment type="catalytic activity">
    <reaction evidence="1 8">
        <text>[(1-&gt;4)-alpha-D-glucosyl](n) + ADP-alpha-D-glucose = [(1-&gt;4)-alpha-D-glucosyl](n+1) + ADP + H(+)</text>
        <dbReference type="Rhea" id="RHEA:18189"/>
        <dbReference type="Rhea" id="RHEA-COMP:9584"/>
        <dbReference type="Rhea" id="RHEA-COMP:9587"/>
        <dbReference type="ChEBI" id="CHEBI:15378"/>
        <dbReference type="ChEBI" id="CHEBI:15444"/>
        <dbReference type="ChEBI" id="CHEBI:57498"/>
        <dbReference type="ChEBI" id="CHEBI:456216"/>
        <dbReference type="EC" id="2.4.1.21"/>
    </reaction>
</comment>
<evidence type="ECO:0000256" key="5">
    <source>
        <dbReference type="ARBA" id="ARBA00022676"/>
    </source>
</evidence>
<dbReference type="GO" id="GO:0009011">
    <property type="term" value="F:alpha-1,4-glucan glucosyltransferase (ADP-glucose donor) activity"/>
    <property type="evidence" value="ECO:0007669"/>
    <property type="project" value="UniProtKB-UniRule"/>
</dbReference>
<dbReference type="CDD" id="cd03791">
    <property type="entry name" value="GT5_Glycogen_synthase_DULL1-like"/>
    <property type="match status" value="1"/>
</dbReference>
<dbReference type="HAMAP" id="MF_00484">
    <property type="entry name" value="Glycogen_synth"/>
    <property type="match status" value="1"/>
</dbReference>
<dbReference type="NCBIfam" id="TIGR02095">
    <property type="entry name" value="glgA"/>
    <property type="match status" value="1"/>
</dbReference>
<keyword evidence="6 8" id="KW-0808">Transferase</keyword>
<dbReference type="Gene3D" id="3.40.50.2000">
    <property type="entry name" value="Glycogen Phosphorylase B"/>
    <property type="match status" value="2"/>
</dbReference>
<accession>A0AAE3CIT8</accession>
<evidence type="ECO:0000256" key="4">
    <source>
        <dbReference type="ARBA" id="ARBA00010281"/>
    </source>
</evidence>
<comment type="function">
    <text evidence="2 8">Synthesizes alpha-1,4-glucan chains using ADP-glucose.</text>
</comment>
<proteinExistence type="inferred from homology"/>
<keyword evidence="5 8" id="KW-0328">Glycosyltransferase</keyword>
<evidence type="ECO:0000313" key="12">
    <source>
        <dbReference type="Proteomes" id="UP001197378"/>
    </source>
</evidence>
<dbReference type="AlphaFoldDB" id="A0AAE3CIT8"/>
<evidence type="ECO:0000259" key="9">
    <source>
        <dbReference type="Pfam" id="PF00534"/>
    </source>
</evidence>
<evidence type="ECO:0000256" key="1">
    <source>
        <dbReference type="ARBA" id="ARBA00001478"/>
    </source>
</evidence>
<dbReference type="GO" id="GO:0004373">
    <property type="term" value="F:alpha-1,4-glucan glucosyltransferase (UDP-glucose donor) activity"/>
    <property type="evidence" value="ECO:0007669"/>
    <property type="project" value="InterPro"/>
</dbReference>
<feature type="domain" description="Glycosyl transferase family 1" evidence="9">
    <location>
        <begin position="304"/>
        <end position="457"/>
    </location>
</feature>
<dbReference type="Pfam" id="PF08323">
    <property type="entry name" value="Glyco_transf_5"/>
    <property type="match status" value="1"/>
</dbReference>
<evidence type="ECO:0000256" key="2">
    <source>
        <dbReference type="ARBA" id="ARBA00002764"/>
    </source>
</evidence>
<dbReference type="InterPro" id="IPR001296">
    <property type="entry name" value="Glyco_trans_1"/>
</dbReference>
<sequence length="487" mass="54266">MLPVEECSVRVLFLASEMAPYAKTGGLGDVIGALPGQLRAEGIETWVLQPYYGKPELQYLRYLGSFTPPYTERQGELWCLPAEPHTLFLREPGFYERGGIYQDPFGQDWPDNAQRYAYLNRMGVELAQGRIPFLPGRMDLLHAHDWQAGLAPYLLDLEGRIGAPRPATLLSIHNLAYQGRFSPELLASLHLPLADFHPGGIELYGSFSFLKAGLVYADALSTVSPRYAQEIQTEAFGMGLDGLLRTRHADLTGILNGIDDTRWNPRGDPYLVAHYDEHDLAGKARCKSALQSLLGLYPDPEVLVLGLISRLVEQKGIDLVLQLAPELLRERIQLILLGSGEAQYQDQARQLAHLHPGQMAVHIGFDESLAHRIEAGIDAFLMPSRFEPCGLNQMFSLRYGSPPIVHATGGLADTVVDVDQDVRAGNGFAFAPAGIDGLRDAIHRALRHFQHREHWQELQRRGMQGDYGWQRAAREYVALYRKLLSGA</sequence>
<dbReference type="GO" id="GO:0005978">
    <property type="term" value="P:glycogen biosynthetic process"/>
    <property type="evidence" value="ECO:0007669"/>
    <property type="project" value="UniProtKB-UniRule"/>
</dbReference>
<dbReference type="Pfam" id="PF00534">
    <property type="entry name" value="Glycos_transf_1"/>
    <property type="match status" value="1"/>
</dbReference>
<comment type="similarity">
    <text evidence="4 8">Belongs to the glycosyltransferase 1 family. Bacterial/plant glycogen synthase subfamily.</text>
</comment>
<gene>
    <name evidence="8 11" type="primary">glgA</name>
    <name evidence="11" type="ORF">HFQ13_00355</name>
</gene>
<dbReference type="InterPro" id="IPR013534">
    <property type="entry name" value="Starch_synth_cat_dom"/>
</dbReference>
<reference evidence="11" key="1">
    <citation type="journal article" date="2021" name="ISME J.">
        <title>Genomic evolution of the class Acidithiobacillia: deep-branching Proteobacteria living in extreme acidic conditions.</title>
        <authorList>
            <person name="Moya-Beltran A."/>
            <person name="Beard S."/>
            <person name="Rojas-Villalobos C."/>
            <person name="Issotta F."/>
            <person name="Gallardo Y."/>
            <person name="Ulloa R."/>
            <person name="Giaveno A."/>
            <person name="Degli Esposti M."/>
            <person name="Johnson D.B."/>
            <person name="Quatrini R."/>
        </authorList>
    </citation>
    <scope>NUCLEOTIDE SEQUENCE</scope>
    <source>
        <strain evidence="11">VAN18-1</strain>
    </source>
</reference>
<feature type="binding site" evidence="8">
    <location>
        <position position="23"/>
    </location>
    <ligand>
        <name>ADP-alpha-D-glucose</name>
        <dbReference type="ChEBI" id="CHEBI:57498"/>
    </ligand>
</feature>
<keyword evidence="7 8" id="KW-0320">Glycogen biosynthesis</keyword>
<evidence type="ECO:0000256" key="7">
    <source>
        <dbReference type="ARBA" id="ARBA00023056"/>
    </source>
</evidence>
<dbReference type="InterPro" id="IPR011835">
    <property type="entry name" value="GS/SS"/>
</dbReference>
<evidence type="ECO:0000256" key="8">
    <source>
        <dbReference type="HAMAP-Rule" id="MF_00484"/>
    </source>
</evidence>